<name>A0ABQ9IBT2_9NEOP</name>
<reference evidence="2 3" key="1">
    <citation type="submission" date="2023-02" db="EMBL/GenBank/DDBJ databases">
        <title>LHISI_Scaffold_Assembly.</title>
        <authorList>
            <person name="Stuart O.P."/>
            <person name="Cleave R."/>
            <person name="Magrath M.J.L."/>
            <person name="Mikheyev A.S."/>
        </authorList>
    </citation>
    <scope>NUCLEOTIDE SEQUENCE [LARGE SCALE GENOMIC DNA]</scope>
    <source>
        <strain evidence="2">Daus_M_001</strain>
        <tissue evidence="2">Leg muscle</tissue>
    </source>
</reference>
<feature type="compositionally biased region" description="Pro residues" evidence="1">
    <location>
        <begin position="281"/>
        <end position="290"/>
    </location>
</feature>
<dbReference type="Proteomes" id="UP001159363">
    <property type="component" value="Chromosome 2"/>
</dbReference>
<evidence type="ECO:0000256" key="1">
    <source>
        <dbReference type="SAM" id="MobiDB-lite"/>
    </source>
</evidence>
<comment type="caution">
    <text evidence="2">The sequence shown here is derived from an EMBL/GenBank/DDBJ whole genome shotgun (WGS) entry which is preliminary data.</text>
</comment>
<dbReference type="EMBL" id="JARBHB010000002">
    <property type="protein sequence ID" value="KAJ8893766.1"/>
    <property type="molecule type" value="Genomic_DNA"/>
</dbReference>
<feature type="region of interest" description="Disordered" evidence="1">
    <location>
        <begin position="1"/>
        <end position="51"/>
    </location>
</feature>
<sequence>MEQRRIARAGQTGDPRENLPTSDIVRHDSYMRKSRGATPPGIEPGSPRPNGGRNVWRHFHLSIDEEVELLCFEINPRYSAVNRHVESFSLALFPGTSASITGDSLGIGCSRIFAESIIEARYRRQDCTPVQCFARRGDERVVAHVSVAPSAPTLLGLTKYEVDRFFVGATVAERLARFPPTKANRAQSTAGSSNFRKCWSVGSLGDLPFPLPPHSDAAPHSPQSPSSALKTSIVFFVLVLTSLGAQVRPSWWSWYITGLEGREVGIGSNFARFPKQFQSPLPLPRTPLPLNPRRRSEATAPPSPRPPPPRLHELRSDTPHPPFIRPWLVNSPPTRRTGFIPGGVTPEFSHEGIVRDDAAGRRVLSGIFRFLRHCISALLHTRLALPPSALKSSLLRATQISSLTHFLWVGPWGRRAHGLSPKSHSLHHNRHDVGKVFLRREEELKEY</sequence>
<evidence type="ECO:0000313" key="3">
    <source>
        <dbReference type="Proteomes" id="UP001159363"/>
    </source>
</evidence>
<gene>
    <name evidence="2" type="ORF">PR048_006366</name>
</gene>
<organism evidence="2 3">
    <name type="scientific">Dryococelus australis</name>
    <dbReference type="NCBI Taxonomy" id="614101"/>
    <lineage>
        <taxon>Eukaryota</taxon>
        <taxon>Metazoa</taxon>
        <taxon>Ecdysozoa</taxon>
        <taxon>Arthropoda</taxon>
        <taxon>Hexapoda</taxon>
        <taxon>Insecta</taxon>
        <taxon>Pterygota</taxon>
        <taxon>Neoptera</taxon>
        <taxon>Polyneoptera</taxon>
        <taxon>Phasmatodea</taxon>
        <taxon>Verophasmatodea</taxon>
        <taxon>Anareolatae</taxon>
        <taxon>Phasmatidae</taxon>
        <taxon>Eurycanthinae</taxon>
        <taxon>Dryococelus</taxon>
    </lineage>
</organism>
<protein>
    <submittedName>
        <fullName evidence="2">Uncharacterized protein</fullName>
    </submittedName>
</protein>
<evidence type="ECO:0000313" key="2">
    <source>
        <dbReference type="EMBL" id="KAJ8893766.1"/>
    </source>
</evidence>
<keyword evidence="3" id="KW-1185">Reference proteome</keyword>
<feature type="region of interest" description="Disordered" evidence="1">
    <location>
        <begin position="277"/>
        <end position="316"/>
    </location>
</feature>
<proteinExistence type="predicted"/>
<accession>A0ABQ9IBT2</accession>